<dbReference type="EMBL" id="CP032153">
    <property type="protein sequence ID" value="AYN19589.1"/>
    <property type="molecule type" value="Genomic_DNA"/>
</dbReference>
<proteinExistence type="predicted"/>
<dbReference type="Proteomes" id="UP000268070">
    <property type="component" value="Chromosome"/>
</dbReference>
<accession>A0A3G2HRD8</accession>
<feature type="region of interest" description="Disordered" evidence="1">
    <location>
        <begin position="15"/>
        <end position="54"/>
    </location>
</feature>
<gene>
    <name evidence="2" type="ORF">D3M96_02980</name>
</gene>
<evidence type="ECO:0000256" key="1">
    <source>
        <dbReference type="SAM" id="MobiDB-lite"/>
    </source>
</evidence>
<name>A0A3G2HRD8_9BURK</name>
<dbReference type="KEGG" id="aaqu:D3M96_02980"/>
<reference evidence="2 3" key="1">
    <citation type="submission" date="2018-09" db="EMBL/GenBank/DDBJ databases">
        <title>Complete genome sequence of the hydrocarbonoclastic bacterium Alcaligenes aquatilis QD168, isolated from a crude-oil polluted marine sediment of Central Chile.</title>
        <authorList>
            <person name="Duran R.E."/>
            <person name="Barra B."/>
            <person name="Salva-Serra F."/>
            <person name="Mendez V."/>
            <person name="Moore E.R.B."/>
            <person name="Seeger M."/>
        </authorList>
    </citation>
    <scope>NUCLEOTIDE SEQUENCE [LARGE SCALE GENOMIC DNA]</scope>
    <source>
        <strain evidence="2 3">QD168</strain>
    </source>
</reference>
<protein>
    <submittedName>
        <fullName evidence="2">Uncharacterized protein</fullName>
    </submittedName>
</protein>
<evidence type="ECO:0000313" key="3">
    <source>
        <dbReference type="Proteomes" id="UP000268070"/>
    </source>
</evidence>
<sequence length="87" mass="9327">MLVLLFVLAQGRDVDGQEKGAEGSRAVSSGGKNNHPWADWQTRSSLKPSAVSNHTRPMSWLGSVSSGAHPRTKGAQLFAVGHGIEYR</sequence>
<dbReference type="AlphaFoldDB" id="A0A3G2HRD8"/>
<feature type="compositionally biased region" description="Polar residues" evidence="1">
    <location>
        <begin position="41"/>
        <end position="54"/>
    </location>
</feature>
<organism evidence="2 3">
    <name type="scientific">Alcaligenes aquatilis</name>
    <dbReference type="NCBI Taxonomy" id="323284"/>
    <lineage>
        <taxon>Bacteria</taxon>
        <taxon>Pseudomonadati</taxon>
        <taxon>Pseudomonadota</taxon>
        <taxon>Betaproteobacteria</taxon>
        <taxon>Burkholderiales</taxon>
        <taxon>Alcaligenaceae</taxon>
        <taxon>Alcaligenes</taxon>
    </lineage>
</organism>
<evidence type="ECO:0000313" key="2">
    <source>
        <dbReference type="EMBL" id="AYN19589.1"/>
    </source>
</evidence>